<dbReference type="AlphaFoldDB" id="A0A2H0XVN4"/>
<dbReference type="InterPro" id="IPR000719">
    <property type="entry name" value="Prot_kinase_dom"/>
</dbReference>
<organism evidence="10 11">
    <name type="scientific">Candidatus Saganbacteria bacterium CG08_land_8_20_14_0_20_45_16</name>
    <dbReference type="NCBI Taxonomy" id="2014293"/>
    <lineage>
        <taxon>Bacteria</taxon>
        <taxon>Bacillati</taxon>
        <taxon>Saganbacteria</taxon>
    </lineage>
</organism>
<dbReference type="EC" id="2.7.11.1" evidence="1"/>
<evidence type="ECO:0000259" key="9">
    <source>
        <dbReference type="PROSITE" id="PS50011"/>
    </source>
</evidence>
<evidence type="ECO:0000256" key="6">
    <source>
        <dbReference type="ARBA" id="ARBA00022840"/>
    </source>
</evidence>
<gene>
    <name evidence="10" type="ORF">COT42_06870</name>
</gene>
<name>A0A2H0XVN4_UNCSA</name>
<keyword evidence="2" id="KW-0723">Serine/threonine-protein kinase</keyword>
<dbReference type="GO" id="GO:0005524">
    <property type="term" value="F:ATP binding"/>
    <property type="evidence" value="ECO:0007669"/>
    <property type="project" value="UniProtKB-KW"/>
</dbReference>
<feature type="domain" description="Protein kinase" evidence="9">
    <location>
        <begin position="257"/>
        <end position="574"/>
    </location>
</feature>
<proteinExistence type="predicted"/>
<dbReference type="PANTHER" id="PTHR24356:SF1">
    <property type="entry name" value="SERINE_THREONINE-PROTEIN KINASE GREATWALL"/>
    <property type="match status" value="1"/>
</dbReference>
<dbReference type="SUPFAM" id="SSF56112">
    <property type="entry name" value="Protein kinase-like (PK-like)"/>
    <property type="match status" value="1"/>
</dbReference>
<reference evidence="10 11" key="1">
    <citation type="submission" date="2017-09" db="EMBL/GenBank/DDBJ databases">
        <title>Depth-based differentiation of microbial function through sediment-hosted aquifers and enrichment of novel symbionts in the deep terrestrial subsurface.</title>
        <authorList>
            <person name="Probst A.J."/>
            <person name="Ladd B."/>
            <person name="Jarett J.K."/>
            <person name="Geller-Mcgrath D.E."/>
            <person name="Sieber C.M."/>
            <person name="Emerson J.B."/>
            <person name="Anantharaman K."/>
            <person name="Thomas B.C."/>
            <person name="Malmstrom R."/>
            <person name="Stieglmeier M."/>
            <person name="Klingl A."/>
            <person name="Woyke T."/>
            <person name="Ryan C.M."/>
            <person name="Banfield J.F."/>
        </authorList>
    </citation>
    <scope>NUCLEOTIDE SEQUENCE [LARGE SCALE GENOMIC DNA]</scope>
    <source>
        <strain evidence="10">CG08_land_8_20_14_0_20_45_16</strain>
    </source>
</reference>
<accession>A0A2H0XVN4</accession>
<comment type="catalytic activity">
    <reaction evidence="8">
        <text>L-seryl-[protein] + ATP = O-phospho-L-seryl-[protein] + ADP + H(+)</text>
        <dbReference type="Rhea" id="RHEA:17989"/>
        <dbReference type="Rhea" id="RHEA-COMP:9863"/>
        <dbReference type="Rhea" id="RHEA-COMP:11604"/>
        <dbReference type="ChEBI" id="CHEBI:15378"/>
        <dbReference type="ChEBI" id="CHEBI:29999"/>
        <dbReference type="ChEBI" id="CHEBI:30616"/>
        <dbReference type="ChEBI" id="CHEBI:83421"/>
        <dbReference type="ChEBI" id="CHEBI:456216"/>
        <dbReference type="EC" id="2.7.11.1"/>
    </reaction>
</comment>
<dbReference type="InterPro" id="IPR011009">
    <property type="entry name" value="Kinase-like_dom_sf"/>
</dbReference>
<keyword evidence="3" id="KW-0808">Transferase</keyword>
<dbReference type="EMBL" id="PEYM01000115">
    <property type="protein sequence ID" value="PIS28835.1"/>
    <property type="molecule type" value="Genomic_DNA"/>
</dbReference>
<evidence type="ECO:0000256" key="7">
    <source>
        <dbReference type="ARBA" id="ARBA00047899"/>
    </source>
</evidence>
<evidence type="ECO:0000256" key="2">
    <source>
        <dbReference type="ARBA" id="ARBA00022527"/>
    </source>
</evidence>
<dbReference type="PROSITE" id="PS50011">
    <property type="entry name" value="PROTEIN_KINASE_DOM"/>
    <property type="match status" value="1"/>
</dbReference>
<evidence type="ECO:0000313" key="10">
    <source>
        <dbReference type="EMBL" id="PIS28835.1"/>
    </source>
</evidence>
<keyword evidence="4" id="KW-0547">Nucleotide-binding</keyword>
<evidence type="ECO:0000256" key="8">
    <source>
        <dbReference type="ARBA" id="ARBA00048679"/>
    </source>
</evidence>
<protein>
    <recommendedName>
        <fullName evidence="1">non-specific serine/threonine protein kinase</fullName>
        <ecNumber evidence="1">2.7.11.1</ecNumber>
    </recommendedName>
</protein>
<keyword evidence="5" id="KW-0418">Kinase</keyword>
<dbReference type="PANTHER" id="PTHR24356">
    <property type="entry name" value="SERINE/THREONINE-PROTEIN KINASE"/>
    <property type="match status" value="1"/>
</dbReference>
<evidence type="ECO:0000313" key="11">
    <source>
        <dbReference type="Proteomes" id="UP000231343"/>
    </source>
</evidence>
<comment type="caution">
    <text evidence="10">The sequence shown here is derived from an EMBL/GenBank/DDBJ whole genome shotgun (WGS) entry which is preliminary data.</text>
</comment>
<keyword evidence="6" id="KW-0067">ATP-binding</keyword>
<dbReference type="SMART" id="SM00220">
    <property type="entry name" value="S_TKc"/>
    <property type="match status" value="1"/>
</dbReference>
<evidence type="ECO:0000256" key="5">
    <source>
        <dbReference type="ARBA" id="ARBA00022777"/>
    </source>
</evidence>
<evidence type="ECO:0000256" key="3">
    <source>
        <dbReference type="ARBA" id="ARBA00022679"/>
    </source>
</evidence>
<comment type="catalytic activity">
    <reaction evidence="7">
        <text>L-threonyl-[protein] + ATP = O-phospho-L-threonyl-[protein] + ADP + H(+)</text>
        <dbReference type="Rhea" id="RHEA:46608"/>
        <dbReference type="Rhea" id="RHEA-COMP:11060"/>
        <dbReference type="Rhea" id="RHEA-COMP:11605"/>
        <dbReference type="ChEBI" id="CHEBI:15378"/>
        <dbReference type="ChEBI" id="CHEBI:30013"/>
        <dbReference type="ChEBI" id="CHEBI:30616"/>
        <dbReference type="ChEBI" id="CHEBI:61977"/>
        <dbReference type="ChEBI" id="CHEBI:456216"/>
        <dbReference type="EC" id="2.7.11.1"/>
    </reaction>
</comment>
<dbReference type="Proteomes" id="UP000231343">
    <property type="component" value="Unassembled WGS sequence"/>
</dbReference>
<dbReference type="Gene3D" id="1.10.510.10">
    <property type="entry name" value="Transferase(Phosphotransferase) domain 1"/>
    <property type="match status" value="1"/>
</dbReference>
<dbReference type="GO" id="GO:0004674">
    <property type="term" value="F:protein serine/threonine kinase activity"/>
    <property type="evidence" value="ECO:0007669"/>
    <property type="project" value="UniProtKB-KW"/>
</dbReference>
<dbReference type="Pfam" id="PF00069">
    <property type="entry name" value="Pkinase"/>
    <property type="match status" value="1"/>
</dbReference>
<evidence type="ECO:0000256" key="4">
    <source>
        <dbReference type="ARBA" id="ARBA00022741"/>
    </source>
</evidence>
<dbReference type="InterPro" id="IPR050236">
    <property type="entry name" value="Ser_Thr_kinase_AGC"/>
</dbReference>
<evidence type="ECO:0000256" key="1">
    <source>
        <dbReference type="ARBA" id="ARBA00012513"/>
    </source>
</evidence>
<sequence>MGDVIRIVPQNIGEISRKHIPNRRQISDRFFLWMRRRLASLGRSGGSPLDRALADLVRELEPQYLVELSGKRMSADNFSRGIQRIGDSLSLALPDSSMPNWLRPLATWLSSVGAPPESYRDIYLELARLVYNHYSASLPAESSPGLVWPLPVVATVNPLDFEIDIEDDPTGISPDEILSEGRRASDDGRTFYYSEALPRSAAEASQVERVAEKKARLLPLFDRVHRELLKKVQAVMADTKYAELRFPAIVNIGSQSFLFTHRIGAGGMGEVFYGVAVATNELADGGSLPTGFQVVMKMILKDLAGQKEHQVRWGREGTMGPLGQHDGFATVINFGKVESEDPQVNGKEVIIFPYLYGADLDEVMNYLEENGQSFTLAQALFLASYYCEVEHFLLFVQQISHRDEKPGNIRLLWTKRGAFPFKLCDFGLVKAEPVAEEEVEEDGPTEAPVFADPAEIMLVEKDEGKTLPGQIVGTPMYLPPEHFYGQSVSGLRRAQYALAVMLIEMLVGRYGEDVKSMTQDNLLRFCVTRELTQEQKLRLSKLDTRSSFDLIEELLDRDSTTTYPTMLCVQEKVLELLLLTQS</sequence>